<organism evidence="1 2">
    <name type="scientific">Diploscapter pachys</name>
    <dbReference type="NCBI Taxonomy" id="2018661"/>
    <lineage>
        <taxon>Eukaryota</taxon>
        <taxon>Metazoa</taxon>
        <taxon>Ecdysozoa</taxon>
        <taxon>Nematoda</taxon>
        <taxon>Chromadorea</taxon>
        <taxon>Rhabditida</taxon>
        <taxon>Rhabditina</taxon>
        <taxon>Rhabditomorpha</taxon>
        <taxon>Rhabditoidea</taxon>
        <taxon>Rhabditidae</taxon>
        <taxon>Diploscapter</taxon>
    </lineage>
</organism>
<evidence type="ECO:0000313" key="1">
    <source>
        <dbReference type="EMBL" id="PAV56575.1"/>
    </source>
</evidence>
<gene>
    <name evidence="1" type="ORF">WR25_13493</name>
</gene>
<dbReference type="PANTHER" id="PTHR22774">
    <property type="entry name" value="CHOREIN N-TERMINAL DOMAIN-CONTAINING PROTEIN"/>
    <property type="match status" value="1"/>
</dbReference>
<sequence length="230" mass="25618">MAGIIKNQLVKHLSKFTRNLKPEQISLDVLKGKSKLDFIEINEAVLSELLELPCWLRIQRAHCTGVTVSVPWTRLKSAPVQMFIDEIVVDVELASGAPPRGSSSALSSLGGDGYGFAEKIVEGMSVYINTVEINFDSDAFGGSLMLQRLSVESRTPAWMQPTDLRQSRISCHQTNRVLIYKQIQWHLLRIEASSKTEKSEKRSKINAPLRLITSGGKIRVALKKNGIGRF</sequence>
<dbReference type="PANTHER" id="PTHR22774:SF11">
    <property type="entry name" value="CHOREIN N-TERMINAL DOMAIN-CONTAINING PROTEIN"/>
    <property type="match status" value="1"/>
</dbReference>
<dbReference type="Proteomes" id="UP000218231">
    <property type="component" value="Unassembled WGS sequence"/>
</dbReference>
<dbReference type="InterPro" id="IPR026728">
    <property type="entry name" value="BLTP3A/B"/>
</dbReference>
<keyword evidence="2" id="KW-1185">Reference proteome</keyword>
<reference evidence="1 2" key="1">
    <citation type="journal article" date="2017" name="Curr. Biol.">
        <title>Genome architecture and evolution of a unichromosomal asexual nematode.</title>
        <authorList>
            <person name="Fradin H."/>
            <person name="Zegar C."/>
            <person name="Gutwein M."/>
            <person name="Lucas J."/>
            <person name="Kovtun M."/>
            <person name="Corcoran D."/>
            <person name="Baugh L.R."/>
            <person name="Kiontke K."/>
            <person name="Gunsalus K."/>
            <person name="Fitch D.H."/>
            <person name="Piano F."/>
        </authorList>
    </citation>
    <scope>NUCLEOTIDE SEQUENCE [LARGE SCALE GENOMIC DNA]</scope>
    <source>
        <strain evidence="1">PF1309</strain>
    </source>
</reference>
<dbReference type="OrthoDB" id="43807at2759"/>
<name>A0A2A2J4L7_9BILA</name>
<protein>
    <submittedName>
        <fullName evidence="1">Uncharacterized protein</fullName>
    </submittedName>
</protein>
<dbReference type="STRING" id="2018661.A0A2A2J4L7"/>
<comment type="caution">
    <text evidence="1">The sequence shown here is derived from an EMBL/GenBank/DDBJ whole genome shotgun (WGS) entry which is preliminary data.</text>
</comment>
<proteinExistence type="predicted"/>
<evidence type="ECO:0000313" key="2">
    <source>
        <dbReference type="Proteomes" id="UP000218231"/>
    </source>
</evidence>
<dbReference type="Pfam" id="PF24917">
    <property type="entry name" value="BLTP3A_B"/>
    <property type="match status" value="1"/>
</dbReference>
<dbReference type="AlphaFoldDB" id="A0A2A2J4L7"/>
<dbReference type="EMBL" id="LIAE01010693">
    <property type="protein sequence ID" value="PAV56575.1"/>
    <property type="molecule type" value="Genomic_DNA"/>
</dbReference>
<accession>A0A2A2J4L7</accession>